<dbReference type="EC" id="3.4.19.12" evidence="7"/>
<evidence type="ECO:0000256" key="8">
    <source>
        <dbReference type="SAM" id="Phobius"/>
    </source>
</evidence>
<dbReference type="EMBL" id="PYDT01000010">
    <property type="protein sequence ID" value="THU46725.1"/>
    <property type="molecule type" value="Genomic_DNA"/>
</dbReference>
<keyword evidence="4 7" id="KW-0833">Ubl conjugation pathway</keyword>
<dbReference type="Pfam" id="PF00443">
    <property type="entry name" value="UCH"/>
    <property type="match status" value="1"/>
</dbReference>
<keyword evidence="8" id="KW-1133">Transmembrane helix</keyword>
<evidence type="ECO:0000256" key="1">
    <source>
        <dbReference type="ARBA" id="ARBA00000707"/>
    </source>
</evidence>
<dbReference type="GO" id="GO:0005829">
    <property type="term" value="C:cytosol"/>
    <property type="evidence" value="ECO:0007669"/>
    <property type="project" value="TreeGrafter"/>
</dbReference>
<feature type="domain" description="USP" evidence="9">
    <location>
        <begin position="79"/>
        <end position="596"/>
    </location>
</feature>
<evidence type="ECO:0000256" key="7">
    <source>
        <dbReference type="RuleBase" id="RU366025"/>
    </source>
</evidence>
<proteinExistence type="inferred from homology"/>
<keyword evidence="11" id="KW-1185">Reference proteome</keyword>
<dbReference type="Gene3D" id="3.90.70.10">
    <property type="entry name" value="Cysteine proteinases"/>
    <property type="match status" value="1"/>
</dbReference>
<feature type="transmembrane region" description="Helical" evidence="8">
    <location>
        <begin position="33"/>
        <end position="53"/>
    </location>
</feature>
<keyword evidence="6 7" id="KW-0788">Thiol protease</keyword>
<evidence type="ECO:0000313" key="11">
    <source>
        <dbReference type="Proteomes" id="UP000317650"/>
    </source>
</evidence>
<dbReference type="PROSITE" id="PS00973">
    <property type="entry name" value="USP_2"/>
    <property type="match status" value="1"/>
</dbReference>
<comment type="similarity">
    <text evidence="2 7">Belongs to the peptidase C19 family.</text>
</comment>
<protein>
    <recommendedName>
        <fullName evidence="7">Ubiquitin carboxyl-terminal hydrolase</fullName>
        <ecNumber evidence="7">3.4.19.12</ecNumber>
    </recommendedName>
</protein>
<dbReference type="GO" id="GO:0005634">
    <property type="term" value="C:nucleus"/>
    <property type="evidence" value="ECO:0007669"/>
    <property type="project" value="TreeGrafter"/>
</dbReference>
<dbReference type="GO" id="GO:0006508">
    <property type="term" value="P:proteolysis"/>
    <property type="evidence" value="ECO:0007669"/>
    <property type="project" value="UniProtKB-KW"/>
</dbReference>
<dbReference type="GO" id="GO:0016579">
    <property type="term" value="P:protein deubiquitination"/>
    <property type="evidence" value="ECO:0007669"/>
    <property type="project" value="InterPro"/>
</dbReference>
<comment type="function">
    <text evidence="7">Recognizes and hydrolyzes the peptide bond at the C-terminal Gly of ubiquitin. Involved in the processing of poly-ubiquitin precursors as well as that of ubiquitinated proteins.</text>
</comment>
<comment type="catalytic activity">
    <reaction evidence="1 7">
        <text>Thiol-dependent hydrolysis of ester, thioester, amide, peptide and isopeptide bonds formed by the C-terminal Gly of ubiquitin (a 76-residue protein attached to proteins as an intracellular targeting signal).</text>
        <dbReference type="EC" id="3.4.19.12"/>
    </reaction>
</comment>
<dbReference type="STRING" id="52838.A0A4S8IEU9"/>
<evidence type="ECO:0000259" key="9">
    <source>
        <dbReference type="PROSITE" id="PS50235"/>
    </source>
</evidence>
<organism evidence="10 11">
    <name type="scientific">Musa balbisiana</name>
    <name type="common">Banana</name>
    <dbReference type="NCBI Taxonomy" id="52838"/>
    <lineage>
        <taxon>Eukaryota</taxon>
        <taxon>Viridiplantae</taxon>
        <taxon>Streptophyta</taxon>
        <taxon>Embryophyta</taxon>
        <taxon>Tracheophyta</taxon>
        <taxon>Spermatophyta</taxon>
        <taxon>Magnoliopsida</taxon>
        <taxon>Liliopsida</taxon>
        <taxon>Zingiberales</taxon>
        <taxon>Musaceae</taxon>
        <taxon>Musa</taxon>
    </lineage>
</organism>
<dbReference type="SUPFAM" id="SSF54001">
    <property type="entry name" value="Cysteine proteinases"/>
    <property type="match status" value="1"/>
</dbReference>
<evidence type="ECO:0000313" key="10">
    <source>
        <dbReference type="EMBL" id="THU46725.1"/>
    </source>
</evidence>
<keyword evidence="8" id="KW-0812">Transmembrane</keyword>
<keyword evidence="5 7" id="KW-0378">Hydrolase</keyword>
<comment type="caution">
    <text evidence="10">The sequence shown here is derived from an EMBL/GenBank/DDBJ whole genome shotgun (WGS) entry which is preliminary data.</text>
</comment>
<evidence type="ECO:0000256" key="3">
    <source>
        <dbReference type="ARBA" id="ARBA00022670"/>
    </source>
</evidence>
<accession>A0A4S8IEU9</accession>
<evidence type="ECO:0000256" key="6">
    <source>
        <dbReference type="ARBA" id="ARBA00022807"/>
    </source>
</evidence>
<dbReference type="GO" id="GO:0004843">
    <property type="term" value="F:cysteine-type deubiquitinase activity"/>
    <property type="evidence" value="ECO:0007669"/>
    <property type="project" value="UniProtKB-UniRule"/>
</dbReference>
<evidence type="ECO:0000256" key="2">
    <source>
        <dbReference type="ARBA" id="ARBA00009085"/>
    </source>
</evidence>
<dbReference type="PANTHER" id="PTHR24006:SF888">
    <property type="entry name" value="UBIQUITIN CARBOXYL-TERMINAL HYDROLASE 30"/>
    <property type="match status" value="1"/>
</dbReference>
<dbReference type="Proteomes" id="UP000317650">
    <property type="component" value="Chromosome 9"/>
</dbReference>
<dbReference type="InterPro" id="IPR038765">
    <property type="entry name" value="Papain-like_cys_pep_sf"/>
</dbReference>
<dbReference type="PROSITE" id="PS00972">
    <property type="entry name" value="USP_1"/>
    <property type="match status" value="1"/>
</dbReference>
<dbReference type="InterPro" id="IPR018200">
    <property type="entry name" value="USP_CS"/>
</dbReference>
<dbReference type="PANTHER" id="PTHR24006">
    <property type="entry name" value="UBIQUITIN CARBOXYL-TERMINAL HYDROLASE"/>
    <property type="match status" value="1"/>
</dbReference>
<dbReference type="InterPro" id="IPR028889">
    <property type="entry name" value="USP"/>
</dbReference>
<reference evidence="10" key="1">
    <citation type="journal article" date="2019" name="Nat. Plants">
        <title>Genome sequencing of Musa balbisiana reveals subgenome evolution and function divergence in polyploid bananas.</title>
        <authorList>
            <person name="Yao X."/>
        </authorList>
    </citation>
    <scope>NUCLEOTIDE SEQUENCE [LARGE SCALE GENOMIC DNA]</scope>
    <source>
        <strain evidence="10">DH-PKW</strain>
        <tissue evidence="10">Leaves</tissue>
    </source>
</reference>
<evidence type="ECO:0000256" key="4">
    <source>
        <dbReference type="ARBA" id="ARBA00022786"/>
    </source>
</evidence>
<dbReference type="InterPro" id="IPR050164">
    <property type="entry name" value="Peptidase_C19"/>
</dbReference>
<dbReference type="InterPro" id="IPR001394">
    <property type="entry name" value="Peptidase_C19_UCH"/>
</dbReference>
<keyword evidence="3 7" id="KW-0645">Protease</keyword>
<name>A0A4S8IEU9_MUSBA</name>
<keyword evidence="8" id="KW-0472">Membrane</keyword>
<dbReference type="PROSITE" id="PS50235">
    <property type="entry name" value="USP_3"/>
    <property type="match status" value="1"/>
</dbReference>
<dbReference type="AlphaFoldDB" id="A0A4S8IEU9"/>
<gene>
    <name evidence="10" type="ORF">C4D60_Mb09t07910</name>
</gene>
<sequence>MKHKEVNIYHLIHKVKHGYKILSANKALNLSQYHIVASILGIGIGMTGLYMALQESNIGSLYLPWMTGGNDSSEIIYVAGLKNLGNNCFLNVILQALASCSCFVSFLRNLLVMDVESIEEYMPLLVALTTLLEDLCIIHDERTILDPRKVMLALSFYVSSFKLTRQQDAAEAFLHLLCSVEEEVLQCYAPHSSSLAEISGLPSRIHKPKSKSHTDYEQWRRYIYGPFDGTVGSILTCRSCSSVVMAFHILDDDYRIGLKWERSASQFGLEQLSVDIEHFRSLSISPALDGNADIMEGCSIIDCLERFTALEHLENFRCGRCWHIGALKYLSVSTDRDEEKIDKLSHCVNLDCCDCKSLFHQEEIKWTGFSCALKQLSLTRCPKILCIHLQRASMNDNGDLIKLQGHISFPFILDLFPFTKARKILAEEFPVQCTRNNVQRQQQPLDPRLIQINMQYKKQFLGHVYGTGRENLLNGFPINSFRRSSNELKSDDSSAETIIEDKVEVAEVQAREVSSSCSSTGFMYLLTSVVEHYGRSGSGHYAAYRRVTSKSGAGNSMGTQVTEQSQWFYLSDHEISDVSEESVLSAEASLLFYERIDGDFNTAT</sequence>
<evidence type="ECO:0000256" key="5">
    <source>
        <dbReference type="ARBA" id="ARBA00022801"/>
    </source>
</evidence>